<dbReference type="Gene3D" id="3.30.40.10">
    <property type="entry name" value="Zinc/RING finger domain, C3HC4 (zinc finger)"/>
    <property type="match status" value="1"/>
</dbReference>
<sequence length="145" mass="16148">MTPPEVVTSEDGKKTLVVVFKHDWSTLGKRKTPPSAFDIDCPICDKPFTPGGNHRVCCLPCGHMYGMSCINSLLQQSQSSGKCPTCKTLCTLKDVRLLYPARTDSTLLKQHLKLFWDCFLLFHADKSCPECKSTPGPHNTFVETI</sequence>
<dbReference type="GO" id="GO:0004842">
    <property type="term" value="F:ubiquitin-protein transferase activity"/>
    <property type="evidence" value="ECO:0007669"/>
    <property type="project" value="InterPro"/>
</dbReference>
<evidence type="ECO:0000313" key="3">
    <source>
        <dbReference type="EMBL" id="PWA56387.1"/>
    </source>
</evidence>
<dbReference type="OrthoDB" id="5600418at2759"/>
<proteinExistence type="predicted"/>
<dbReference type="PANTHER" id="PTHR16047:SF13">
    <property type="entry name" value="E3 UBIQUITIN-PROTEIN LIGASE RFWD3"/>
    <property type="match status" value="1"/>
</dbReference>
<dbReference type="GO" id="GO:0036297">
    <property type="term" value="P:interstrand cross-link repair"/>
    <property type="evidence" value="ECO:0007669"/>
    <property type="project" value="InterPro"/>
</dbReference>
<dbReference type="PROSITE" id="PS50089">
    <property type="entry name" value="ZF_RING_2"/>
    <property type="match status" value="1"/>
</dbReference>
<evidence type="ECO:0000259" key="2">
    <source>
        <dbReference type="PROSITE" id="PS50089"/>
    </source>
</evidence>
<dbReference type="EMBL" id="PKPP01006473">
    <property type="protein sequence ID" value="PWA56387.1"/>
    <property type="molecule type" value="Genomic_DNA"/>
</dbReference>
<keyword evidence="4" id="KW-1185">Reference proteome</keyword>
<dbReference type="AlphaFoldDB" id="A0A2U1M570"/>
<dbReference type="Proteomes" id="UP000245207">
    <property type="component" value="Unassembled WGS sequence"/>
</dbReference>
<name>A0A2U1M570_ARTAN</name>
<dbReference type="InterPro" id="IPR001841">
    <property type="entry name" value="Znf_RING"/>
</dbReference>
<feature type="domain" description="RING-type" evidence="2">
    <location>
        <begin position="41"/>
        <end position="87"/>
    </location>
</feature>
<gene>
    <name evidence="3" type="ORF">CTI12_AA410140</name>
</gene>
<comment type="caution">
    <text evidence="3">The sequence shown here is derived from an EMBL/GenBank/DDBJ whole genome shotgun (WGS) entry which is preliminary data.</text>
</comment>
<evidence type="ECO:0000313" key="4">
    <source>
        <dbReference type="Proteomes" id="UP000245207"/>
    </source>
</evidence>
<dbReference type="InterPro" id="IPR013083">
    <property type="entry name" value="Znf_RING/FYVE/PHD"/>
</dbReference>
<evidence type="ECO:0000256" key="1">
    <source>
        <dbReference type="PROSITE-ProRule" id="PRU00175"/>
    </source>
</evidence>
<dbReference type="InterPro" id="IPR037381">
    <property type="entry name" value="RFWD3"/>
</dbReference>
<dbReference type="SUPFAM" id="SSF57850">
    <property type="entry name" value="RING/U-box"/>
    <property type="match status" value="1"/>
</dbReference>
<dbReference type="Pfam" id="PF13639">
    <property type="entry name" value="zf-RING_2"/>
    <property type="match status" value="1"/>
</dbReference>
<dbReference type="GO" id="GO:0008270">
    <property type="term" value="F:zinc ion binding"/>
    <property type="evidence" value="ECO:0007669"/>
    <property type="project" value="UniProtKB-KW"/>
</dbReference>
<protein>
    <submittedName>
        <fullName evidence="3">Zinc finger, RING/FYVE/PHD-type</fullName>
    </submittedName>
</protein>
<dbReference type="GO" id="GO:0016567">
    <property type="term" value="P:protein ubiquitination"/>
    <property type="evidence" value="ECO:0007669"/>
    <property type="project" value="InterPro"/>
</dbReference>
<reference evidence="3 4" key="1">
    <citation type="journal article" date="2018" name="Mol. Plant">
        <title>The genome of Artemisia annua provides insight into the evolution of Asteraceae family and artemisinin biosynthesis.</title>
        <authorList>
            <person name="Shen Q."/>
            <person name="Zhang L."/>
            <person name="Liao Z."/>
            <person name="Wang S."/>
            <person name="Yan T."/>
            <person name="Shi P."/>
            <person name="Liu M."/>
            <person name="Fu X."/>
            <person name="Pan Q."/>
            <person name="Wang Y."/>
            <person name="Lv Z."/>
            <person name="Lu X."/>
            <person name="Zhang F."/>
            <person name="Jiang W."/>
            <person name="Ma Y."/>
            <person name="Chen M."/>
            <person name="Hao X."/>
            <person name="Li L."/>
            <person name="Tang Y."/>
            <person name="Lv G."/>
            <person name="Zhou Y."/>
            <person name="Sun X."/>
            <person name="Brodelius P.E."/>
            <person name="Rose J.K.C."/>
            <person name="Tang K."/>
        </authorList>
    </citation>
    <scope>NUCLEOTIDE SEQUENCE [LARGE SCALE GENOMIC DNA]</scope>
    <source>
        <strain evidence="4">cv. Huhao1</strain>
        <tissue evidence="3">Leaf</tissue>
    </source>
</reference>
<keyword evidence="1" id="KW-0479">Metal-binding</keyword>
<dbReference type="GO" id="GO:0005634">
    <property type="term" value="C:nucleus"/>
    <property type="evidence" value="ECO:0007669"/>
    <property type="project" value="InterPro"/>
</dbReference>
<dbReference type="PANTHER" id="PTHR16047">
    <property type="entry name" value="RFWD3 PROTEIN"/>
    <property type="match status" value="1"/>
</dbReference>
<organism evidence="3 4">
    <name type="scientific">Artemisia annua</name>
    <name type="common">Sweet wormwood</name>
    <dbReference type="NCBI Taxonomy" id="35608"/>
    <lineage>
        <taxon>Eukaryota</taxon>
        <taxon>Viridiplantae</taxon>
        <taxon>Streptophyta</taxon>
        <taxon>Embryophyta</taxon>
        <taxon>Tracheophyta</taxon>
        <taxon>Spermatophyta</taxon>
        <taxon>Magnoliopsida</taxon>
        <taxon>eudicotyledons</taxon>
        <taxon>Gunneridae</taxon>
        <taxon>Pentapetalae</taxon>
        <taxon>asterids</taxon>
        <taxon>campanulids</taxon>
        <taxon>Asterales</taxon>
        <taxon>Asteraceae</taxon>
        <taxon>Asteroideae</taxon>
        <taxon>Anthemideae</taxon>
        <taxon>Artemisiinae</taxon>
        <taxon>Artemisia</taxon>
    </lineage>
</organism>
<keyword evidence="1" id="KW-0862">Zinc</keyword>
<dbReference type="STRING" id="35608.A0A2U1M570"/>
<keyword evidence="1" id="KW-0863">Zinc-finger</keyword>
<accession>A0A2U1M570</accession>